<dbReference type="RefSeq" id="WP_377932757.1">
    <property type="nucleotide sequence ID" value="NZ_JBHUEA010000006.1"/>
</dbReference>
<keyword evidence="9" id="KW-1185">Reference proteome</keyword>
<dbReference type="PANTHER" id="PTHR13414">
    <property type="entry name" value="HUEL-CATION TRANSPORTER"/>
    <property type="match status" value="1"/>
</dbReference>
<keyword evidence="4 6" id="KW-1133">Transmembrane helix</keyword>
<proteinExistence type="predicted"/>
<feature type="transmembrane region" description="Helical" evidence="6">
    <location>
        <begin position="201"/>
        <end position="219"/>
    </location>
</feature>
<feature type="transmembrane region" description="Helical" evidence="6">
    <location>
        <begin position="84"/>
        <end position="108"/>
    </location>
</feature>
<comment type="caution">
    <text evidence="8">The sequence shown here is derived from an EMBL/GenBank/DDBJ whole genome shotgun (WGS) entry which is preliminary data.</text>
</comment>
<accession>A0ABW4LBN7</accession>
<reference evidence="9" key="1">
    <citation type="journal article" date="2019" name="Int. J. Syst. Evol. Microbiol.">
        <title>The Global Catalogue of Microorganisms (GCM) 10K type strain sequencing project: providing services to taxonomists for standard genome sequencing and annotation.</title>
        <authorList>
            <consortium name="The Broad Institute Genomics Platform"/>
            <consortium name="The Broad Institute Genome Sequencing Center for Infectious Disease"/>
            <person name="Wu L."/>
            <person name="Ma J."/>
        </authorList>
    </citation>
    <scope>NUCLEOTIDE SEQUENCE [LARGE SCALE GENOMIC DNA]</scope>
    <source>
        <strain evidence="9">CGMCC 1.12471</strain>
    </source>
</reference>
<feature type="domain" description="Cation efflux protein transmembrane" evidence="7">
    <location>
        <begin position="17"/>
        <end position="222"/>
    </location>
</feature>
<keyword evidence="5 6" id="KW-0472">Membrane</keyword>
<feature type="transmembrane region" description="Helical" evidence="6">
    <location>
        <begin position="120"/>
        <end position="138"/>
    </location>
</feature>
<evidence type="ECO:0000256" key="6">
    <source>
        <dbReference type="SAM" id="Phobius"/>
    </source>
</evidence>
<dbReference type="InterPro" id="IPR040177">
    <property type="entry name" value="SLC30A9"/>
</dbReference>
<sequence>MPRSRQDRGGGGSLLTVLVALGANVLVAIAKSIAALLTGSASMVAESAHSWADSGNEVFLLIAERRSRKQPDDLHPLGYGRDTYVWSLFAAVGLFTVGAVLSIQHGIAELTADEPAEDSLIAYIVLGVAFLLEGTSFLRSVHQARQEASDQDQEVLEHVLRTSDPTVRAVFFEDAAALIGLVIAAAGIATHQITGSAVYDAIGSIAIGVLLGVVAVVLIQVNRQFLIGQVPPPRTVRAVLRLLLAEPEVESVSYLHVEFVGPSRVFLVAAVDLVGDQVEHETAARLVAVARAVERDEHVVEAVLTLSEPGARKLQVEEAQSAGNEIGGRSAAVAR</sequence>
<dbReference type="EMBL" id="JBHUEA010000006">
    <property type="protein sequence ID" value="MFD1720951.1"/>
    <property type="molecule type" value="Genomic_DNA"/>
</dbReference>
<feature type="transmembrane region" description="Helical" evidence="6">
    <location>
        <begin position="12"/>
        <end position="37"/>
    </location>
</feature>
<dbReference type="SUPFAM" id="SSF161111">
    <property type="entry name" value="Cation efflux protein transmembrane domain-like"/>
    <property type="match status" value="1"/>
</dbReference>
<keyword evidence="3 6" id="KW-0812">Transmembrane</keyword>
<evidence type="ECO:0000256" key="5">
    <source>
        <dbReference type="ARBA" id="ARBA00023136"/>
    </source>
</evidence>
<organism evidence="8 9">
    <name type="scientific">Amnibacterium endophyticum</name>
    <dbReference type="NCBI Taxonomy" id="2109337"/>
    <lineage>
        <taxon>Bacteria</taxon>
        <taxon>Bacillati</taxon>
        <taxon>Actinomycetota</taxon>
        <taxon>Actinomycetes</taxon>
        <taxon>Micrococcales</taxon>
        <taxon>Microbacteriaceae</taxon>
        <taxon>Amnibacterium</taxon>
    </lineage>
</organism>
<dbReference type="Pfam" id="PF01545">
    <property type="entry name" value="Cation_efflux"/>
    <property type="match status" value="1"/>
</dbReference>
<dbReference type="Gene3D" id="1.20.1510.10">
    <property type="entry name" value="Cation efflux protein transmembrane domain"/>
    <property type="match status" value="1"/>
</dbReference>
<evidence type="ECO:0000313" key="8">
    <source>
        <dbReference type="EMBL" id="MFD1720951.1"/>
    </source>
</evidence>
<dbReference type="PANTHER" id="PTHR13414:SF9">
    <property type="entry name" value="PROTON-COUPLED ZINC ANTIPORTER SLC30A9, MITOCHONDRIAL"/>
    <property type="match status" value="1"/>
</dbReference>
<gene>
    <name evidence="8" type="ORF">ACFSBI_05265</name>
</gene>
<evidence type="ECO:0000313" key="9">
    <source>
        <dbReference type="Proteomes" id="UP001597347"/>
    </source>
</evidence>
<evidence type="ECO:0000256" key="1">
    <source>
        <dbReference type="ARBA" id="ARBA00004141"/>
    </source>
</evidence>
<evidence type="ECO:0000256" key="2">
    <source>
        <dbReference type="ARBA" id="ARBA00022448"/>
    </source>
</evidence>
<dbReference type="InterPro" id="IPR002524">
    <property type="entry name" value="Cation_efflux"/>
</dbReference>
<dbReference type="Proteomes" id="UP001597347">
    <property type="component" value="Unassembled WGS sequence"/>
</dbReference>
<dbReference type="InterPro" id="IPR027469">
    <property type="entry name" value="Cation_efflux_TMD_sf"/>
</dbReference>
<dbReference type="NCBIfam" id="TIGR01297">
    <property type="entry name" value="CDF"/>
    <property type="match status" value="1"/>
</dbReference>
<name>A0ABW4LBN7_9MICO</name>
<dbReference type="InterPro" id="IPR058533">
    <property type="entry name" value="Cation_efflux_TM"/>
</dbReference>
<comment type="subcellular location">
    <subcellularLocation>
        <location evidence="1">Membrane</location>
        <topology evidence="1">Multi-pass membrane protein</topology>
    </subcellularLocation>
</comment>
<keyword evidence="2" id="KW-0813">Transport</keyword>
<evidence type="ECO:0000256" key="3">
    <source>
        <dbReference type="ARBA" id="ARBA00022692"/>
    </source>
</evidence>
<evidence type="ECO:0000256" key="4">
    <source>
        <dbReference type="ARBA" id="ARBA00022989"/>
    </source>
</evidence>
<protein>
    <submittedName>
        <fullName evidence="8">Cation diffusion facilitator family transporter</fullName>
    </submittedName>
</protein>
<evidence type="ECO:0000259" key="7">
    <source>
        <dbReference type="Pfam" id="PF01545"/>
    </source>
</evidence>
<feature type="transmembrane region" description="Helical" evidence="6">
    <location>
        <begin position="170"/>
        <end position="189"/>
    </location>
</feature>